<evidence type="ECO:0000313" key="2">
    <source>
        <dbReference type="Proteomes" id="UP000254159"/>
    </source>
</evidence>
<reference evidence="1 2" key="1">
    <citation type="submission" date="2018-06" db="EMBL/GenBank/DDBJ databases">
        <authorList>
            <consortium name="Pathogen Informatics"/>
            <person name="Doyle S."/>
        </authorList>
    </citation>
    <scope>NUCLEOTIDE SEQUENCE [LARGE SCALE GENOMIC DNA]</scope>
    <source>
        <strain evidence="1 2">NCTC10865</strain>
    </source>
</reference>
<name>A0A376RMU2_ECOLX</name>
<evidence type="ECO:0000313" key="1">
    <source>
        <dbReference type="EMBL" id="STI18707.1"/>
    </source>
</evidence>
<dbReference type="Proteomes" id="UP000254159">
    <property type="component" value="Unassembled WGS sequence"/>
</dbReference>
<dbReference type="EMBL" id="UGCD01000002">
    <property type="protein sequence ID" value="STI18707.1"/>
    <property type="molecule type" value="Genomic_DNA"/>
</dbReference>
<dbReference type="AlphaFoldDB" id="A0A376RMU2"/>
<proteinExistence type="predicted"/>
<protein>
    <submittedName>
        <fullName evidence="1">Uncharacterized protein</fullName>
    </submittedName>
</protein>
<organism evidence="1 2">
    <name type="scientific">Escherichia coli</name>
    <dbReference type="NCBI Taxonomy" id="562"/>
    <lineage>
        <taxon>Bacteria</taxon>
        <taxon>Pseudomonadati</taxon>
        <taxon>Pseudomonadota</taxon>
        <taxon>Gammaproteobacteria</taxon>
        <taxon>Enterobacterales</taxon>
        <taxon>Enterobacteriaceae</taxon>
        <taxon>Escherichia</taxon>
    </lineage>
</organism>
<accession>A0A376RMU2</accession>
<sequence>MPVFVVVNHSYESGGKTIMSALCKSRMDEGKSGKTGDLTVKTSAFC</sequence>
<gene>
    <name evidence="1" type="ORF">NCTC10865_04046</name>
</gene>